<dbReference type="InterPro" id="IPR032423">
    <property type="entry name" value="AAA_assoc_2"/>
</dbReference>
<dbReference type="PANTHER" id="PTHR13779:SF7">
    <property type="entry name" value="ATPASE WRNIP1"/>
    <property type="match status" value="1"/>
</dbReference>
<dbReference type="SUPFAM" id="SSF48019">
    <property type="entry name" value="post-AAA+ oligomerization domain-like"/>
    <property type="match status" value="1"/>
</dbReference>
<evidence type="ECO:0000259" key="7">
    <source>
        <dbReference type="SMART" id="SM00382"/>
    </source>
</evidence>
<gene>
    <name evidence="8" type="ORF">H8E80_05600</name>
</gene>
<dbReference type="Gene3D" id="1.10.8.60">
    <property type="match status" value="1"/>
</dbReference>
<dbReference type="CDD" id="cd18139">
    <property type="entry name" value="HLD_clamp_RarA"/>
    <property type="match status" value="1"/>
</dbReference>
<dbReference type="InterPro" id="IPR003593">
    <property type="entry name" value="AAA+_ATPase"/>
</dbReference>
<keyword evidence="6" id="KW-0067">ATP-binding</keyword>
<dbReference type="EMBL" id="JACNLL010000054">
    <property type="protein sequence ID" value="MBC8199505.1"/>
    <property type="molecule type" value="Genomic_DNA"/>
</dbReference>
<sequence length="430" mass="48260">MRPKSLDEFVGQSHILGKEGLIRKAIEKDRIFSMILWGPPGCGKTTLARLIANETGSYFVHFSAVLSGVKEIRSVIEDAKNQQKLYQKSTILFVDEIHRFNKTQQDAFLHHVESGLITLIGATTENPSFEVIPPLLSRCRLIILNGLSSDNIAVIIDRALKDSERGLGKTGIVLDRDALSFLIHIAEGDARIALNNLEIAASLLIPEREPGKNNKTGHISLQVLEMALQKKALVYDKSGEEHFNLISAFHKSLRGSDPDAAIYWLERMLLAGENPLYIARRMVRFVSEDVGNADPYALGVALNAMEAFKFLGHPEGELALTQAAVYLATAPKSNSIYLSSNMVKKEIKSSGSQPVPLHIRNAPTRLMKEIGYGKDYRYAHDYKEGFTPQDYLPEKLRGRRYYSPTDRGYEKTIKQRLEKWRKLKKGSKPK</sequence>
<dbReference type="Gene3D" id="1.10.3710.10">
    <property type="entry name" value="DNA polymerase III clamp loader subunits, C-terminal domain"/>
    <property type="match status" value="1"/>
</dbReference>
<name>A0A8J6N4Z1_9BACT</name>
<dbReference type="GO" id="GO:0016887">
    <property type="term" value="F:ATP hydrolysis activity"/>
    <property type="evidence" value="ECO:0007669"/>
    <property type="project" value="InterPro"/>
</dbReference>
<reference evidence="8 9" key="1">
    <citation type="submission" date="2020-08" db="EMBL/GenBank/DDBJ databases">
        <title>Bridging the membrane lipid divide: bacteria of the FCB group superphylum have the potential to synthesize archaeal ether lipids.</title>
        <authorList>
            <person name="Villanueva L."/>
            <person name="Von Meijenfeldt F.A.B."/>
            <person name="Westbye A.B."/>
            <person name="Yadav S."/>
            <person name="Hopmans E.C."/>
            <person name="Dutilh B.E."/>
            <person name="Sinninghe Damste J.S."/>
        </authorList>
    </citation>
    <scope>NUCLEOTIDE SEQUENCE [LARGE SCALE GENOMIC DNA]</scope>
    <source>
        <strain evidence="8">NIOZ-UU82</strain>
    </source>
</reference>
<dbReference type="GO" id="GO:0008047">
    <property type="term" value="F:enzyme activator activity"/>
    <property type="evidence" value="ECO:0007669"/>
    <property type="project" value="TreeGrafter"/>
</dbReference>
<evidence type="ECO:0000256" key="4">
    <source>
        <dbReference type="ARBA" id="ARBA00022705"/>
    </source>
</evidence>
<dbReference type="Pfam" id="PF12002">
    <property type="entry name" value="MgsA_C"/>
    <property type="match status" value="1"/>
</dbReference>
<dbReference type="Pfam" id="PF16193">
    <property type="entry name" value="AAA_assoc_2"/>
    <property type="match status" value="1"/>
</dbReference>
<dbReference type="SUPFAM" id="SSF52540">
    <property type="entry name" value="P-loop containing nucleoside triphosphate hydrolases"/>
    <property type="match status" value="1"/>
</dbReference>
<comment type="function">
    <text evidence="1">DNA-dependent ATPase that plays important roles in cellular responses to stalled DNA replication processes.</text>
</comment>
<dbReference type="Gene3D" id="3.40.50.300">
    <property type="entry name" value="P-loop containing nucleotide triphosphate hydrolases"/>
    <property type="match status" value="1"/>
</dbReference>
<feature type="domain" description="AAA+ ATPase" evidence="7">
    <location>
        <begin position="30"/>
        <end position="147"/>
    </location>
</feature>
<evidence type="ECO:0000256" key="1">
    <source>
        <dbReference type="ARBA" id="ARBA00002393"/>
    </source>
</evidence>
<organism evidence="8 9">
    <name type="scientific">Candidatus Desulfaltia bathyphila</name>
    <dbReference type="NCBI Taxonomy" id="2841697"/>
    <lineage>
        <taxon>Bacteria</taxon>
        <taxon>Pseudomonadati</taxon>
        <taxon>Thermodesulfobacteriota</taxon>
        <taxon>Desulfobacteria</taxon>
        <taxon>Desulfobacterales</taxon>
        <taxon>Desulfobacterales incertae sedis</taxon>
        <taxon>Candidatus Desulfaltia</taxon>
    </lineage>
</organism>
<dbReference type="GO" id="GO:0005524">
    <property type="term" value="F:ATP binding"/>
    <property type="evidence" value="ECO:0007669"/>
    <property type="project" value="UniProtKB-KW"/>
</dbReference>
<dbReference type="GO" id="GO:0000731">
    <property type="term" value="P:DNA synthesis involved in DNA repair"/>
    <property type="evidence" value="ECO:0007669"/>
    <property type="project" value="TreeGrafter"/>
</dbReference>
<dbReference type="FunFam" id="1.20.272.10:FF:000001">
    <property type="entry name" value="Putative AAA family ATPase"/>
    <property type="match status" value="1"/>
</dbReference>
<evidence type="ECO:0000313" key="9">
    <source>
        <dbReference type="Proteomes" id="UP000603545"/>
    </source>
</evidence>
<dbReference type="InterPro" id="IPR051314">
    <property type="entry name" value="AAA_ATPase_RarA/MGS1/WRNIP1"/>
</dbReference>
<accession>A0A8J6N4Z1</accession>
<comment type="similarity">
    <text evidence="2">Belongs to the AAA ATPase family. RarA/MGS1/WRNIP1 subfamily.</text>
</comment>
<dbReference type="GO" id="GO:0003677">
    <property type="term" value="F:DNA binding"/>
    <property type="evidence" value="ECO:0007669"/>
    <property type="project" value="InterPro"/>
</dbReference>
<protein>
    <recommendedName>
        <fullName evidence="3">Replication-associated recombination protein A</fullName>
    </recommendedName>
</protein>
<dbReference type="Gene3D" id="1.20.272.10">
    <property type="match status" value="1"/>
</dbReference>
<dbReference type="Proteomes" id="UP000603545">
    <property type="component" value="Unassembled WGS sequence"/>
</dbReference>
<dbReference type="SMART" id="SM00382">
    <property type="entry name" value="AAA"/>
    <property type="match status" value="1"/>
</dbReference>
<keyword evidence="5" id="KW-0547">Nucleotide-binding</keyword>
<keyword evidence="4" id="KW-0235">DNA replication</keyword>
<proteinExistence type="inferred from homology"/>
<dbReference type="AlphaFoldDB" id="A0A8J6N4Z1"/>
<dbReference type="FunFam" id="3.40.50.300:FF:000137">
    <property type="entry name" value="Replication-associated recombination protein A"/>
    <property type="match status" value="1"/>
</dbReference>
<dbReference type="CDD" id="cd00009">
    <property type="entry name" value="AAA"/>
    <property type="match status" value="1"/>
</dbReference>
<dbReference type="Pfam" id="PF00004">
    <property type="entry name" value="AAA"/>
    <property type="match status" value="1"/>
</dbReference>
<evidence type="ECO:0000256" key="3">
    <source>
        <dbReference type="ARBA" id="ARBA00020776"/>
    </source>
</evidence>
<dbReference type="InterPro" id="IPR021886">
    <property type="entry name" value="MgsA_C"/>
</dbReference>
<evidence type="ECO:0000256" key="6">
    <source>
        <dbReference type="ARBA" id="ARBA00022840"/>
    </source>
</evidence>
<comment type="caution">
    <text evidence="8">The sequence shown here is derived from an EMBL/GenBank/DDBJ whole genome shotgun (WGS) entry which is preliminary data.</text>
</comment>
<evidence type="ECO:0000313" key="8">
    <source>
        <dbReference type="EMBL" id="MBC8199505.1"/>
    </source>
</evidence>
<dbReference type="FunFam" id="1.10.8.60:FF:000029">
    <property type="entry name" value="Replication-associated recombination protein A"/>
    <property type="match status" value="1"/>
</dbReference>
<dbReference type="PANTHER" id="PTHR13779">
    <property type="entry name" value="WERNER HELICASE-INTERACTING PROTEIN 1 FAMILY MEMBER"/>
    <property type="match status" value="1"/>
</dbReference>
<evidence type="ECO:0000256" key="5">
    <source>
        <dbReference type="ARBA" id="ARBA00022741"/>
    </source>
</evidence>
<dbReference type="InterPro" id="IPR003959">
    <property type="entry name" value="ATPase_AAA_core"/>
</dbReference>
<dbReference type="InterPro" id="IPR008921">
    <property type="entry name" value="DNA_pol3_clamp-load_cplx_C"/>
</dbReference>
<dbReference type="GO" id="GO:0006261">
    <property type="term" value="P:DNA-templated DNA replication"/>
    <property type="evidence" value="ECO:0007669"/>
    <property type="project" value="TreeGrafter"/>
</dbReference>
<dbReference type="GO" id="GO:0017116">
    <property type="term" value="F:single-stranded DNA helicase activity"/>
    <property type="evidence" value="ECO:0007669"/>
    <property type="project" value="TreeGrafter"/>
</dbReference>
<evidence type="ECO:0000256" key="2">
    <source>
        <dbReference type="ARBA" id="ARBA00008959"/>
    </source>
</evidence>
<dbReference type="FunFam" id="1.10.3710.10:FF:000004">
    <property type="entry name" value="Putative ATPase, AAA family"/>
    <property type="match status" value="1"/>
</dbReference>
<dbReference type="InterPro" id="IPR027417">
    <property type="entry name" value="P-loop_NTPase"/>
</dbReference>